<gene>
    <name evidence="2" type="ORF">HEQ44_07710</name>
</gene>
<reference evidence="2 3" key="1">
    <citation type="submission" date="2020-03" db="EMBL/GenBank/DDBJ databases">
        <authorList>
            <person name="Zhang Z."/>
            <person name="Guo Z."/>
            <person name="Hou Q."/>
            <person name="Shen X."/>
        </authorList>
    </citation>
    <scope>NUCLEOTIDE SEQUENCE [LARGE SCALE GENOMIC DNA]</scope>
    <source>
        <strain evidence="2 3">HBUAS51329</strain>
    </source>
</reference>
<protein>
    <recommendedName>
        <fullName evidence="4">Lipoprotein</fullName>
    </recommendedName>
</protein>
<dbReference type="PROSITE" id="PS51257">
    <property type="entry name" value="PROKAR_LIPOPROTEIN"/>
    <property type="match status" value="1"/>
</dbReference>
<evidence type="ECO:0008006" key="4">
    <source>
        <dbReference type="Google" id="ProtNLM"/>
    </source>
</evidence>
<dbReference type="Proteomes" id="UP000707477">
    <property type="component" value="Unassembled WGS sequence"/>
</dbReference>
<feature type="chain" id="PRO_5045932400" description="Lipoprotein" evidence="1">
    <location>
        <begin position="23"/>
        <end position="294"/>
    </location>
</feature>
<dbReference type="EMBL" id="JAAVSD010000019">
    <property type="protein sequence ID" value="NLR30069.1"/>
    <property type="molecule type" value="Genomic_DNA"/>
</dbReference>
<organism evidence="2 3">
    <name type="scientific">Levilactobacillus tujiorum</name>
    <dbReference type="NCBI Taxonomy" id="2912243"/>
    <lineage>
        <taxon>Bacteria</taxon>
        <taxon>Bacillati</taxon>
        <taxon>Bacillota</taxon>
        <taxon>Bacilli</taxon>
        <taxon>Lactobacillales</taxon>
        <taxon>Lactobacillaceae</taxon>
        <taxon>Levilactobacillus</taxon>
    </lineage>
</organism>
<name>A0ABX1L6Y6_9LACO</name>
<comment type="caution">
    <text evidence="2">The sequence shown here is derived from an EMBL/GenBank/DDBJ whole genome shotgun (WGS) entry which is preliminary data.</text>
</comment>
<evidence type="ECO:0000313" key="2">
    <source>
        <dbReference type="EMBL" id="NLR30069.1"/>
    </source>
</evidence>
<keyword evidence="1" id="KW-0732">Signal</keyword>
<evidence type="ECO:0000313" key="3">
    <source>
        <dbReference type="Proteomes" id="UP000707477"/>
    </source>
</evidence>
<sequence length="294" mass="31864">MKKLLLGTLGLLALTLAGCSNNQLTTKKTSYHPTALTAVVKGNASAKRVTYQIDQGQKQSVKVHSGAYFFQVPAATKDQTVKITAGHAQKTITVKKVQALGTYKTLAAKYNQMVVASYLPTKVQKQLQDAQKTQAATKKKLTALAKTDPAAAAAAMQQQQAAAKQLQTQMATAKKKAKDQLLPTTTKDGVKNLTATKYTTVRANVQDGKLMGLAMITPTKQMKTKTGQKQFGTTFALLGTTLKAKPKYVINKFEKVLKDAKKKSTSTTTKTIESNGIRFNTGFSTDDLYIYMTK</sequence>
<feature type="signal peptide" evidence="1">
    <location>
        <begin position="1"/>
        <end position="22"/>
    </location>
</feature>
<evidence type="ECO:0000256" key="1">
    <source>
        <dbReference type="SAM" id="SignalP"/>
    </source>
</evidence>
<proteinExistence type="predicted"/>
<accession>A0ABX1L6Y6</accession>
<keyword evidence="3" id="KW-1185">Reference proteome</keyword>
<dbReference type="RefSeq" id="WP_168849765.1">
    <property type="nucleotide sequence ID" value="NZ_JAAVSD010000019.1"/>
</dbReference>